<protein>
    <submittedName>
        <fullName evidence="1">Uncharacterized protein</fullName>
    </submittedName>
</protein>
<accession>A0A9D4R2V2</accession>
<dbReference type="Proteomes" id="UP000828390">
    <property type="component" value="Unassembled WGS sequence"/>
</dbReference>
<reference evidence="1" key="1">
    <citation type="journal article" date="2019" name="bioRxiv">
        <title>The Genome of the Zebra Mussel, Dreissena polymorpha: A Resource for Invasive Species Research.</title>
        <authorList>
            <person name="McCartney M.A."/>
            <person name="Auch B."/>
            <person name="Kono T."/>
            <person name="Mallez S."/>
            <person name="Zhang Y."/>
            <person name="Obille A."/>
            <person name="Becker A."/>
            <person name="Abrahante J.E."/>
            <person name="Garbe J."/>
            <person name="Badalamenti J.P."/>
            <person name="Herman A."/>
            <person name="Mangelson H."/>
            <person name="Liachko I."/>
            <person name="Sullivan S."/>
            <person name="Sone E.D."/>
            <person name="Koren S."/>
            <person name="Silverstein K.A.T."/>
            <person name="Beckman K.B."/>
            <person name="Gohl D.M."/>
        </authorList>
    </citation>
    <scope>NUCLEOTIDE SEQUENCE</scope>
    <source>
        <strain evidence="1">Duluth1</strain>
        <tissue evidence="1">Whole animal</tissue>
    </source>
</reference>
<name>A0A9D4R2V2_DREPO</name>
<sequence>MCCLSIPSHRSPEDVIGIEKQLERLLAFRDCLCAGETPEETTILIMSGCRVPGERPNLPCSHPL</sequence>
<dbReference type="EMBL" id="JAIWYP010000003">
    <property type="protein sequence ID" value="KAH3851942.1"/>
    <property type="molecule type" value="Genomic_DNA"/>
</dbReference>
<keyword evidence="2" id="KW-1185">Reference proteome</keyword>
<dbReference type="AlphaFoldDB" id="A0A9D4R2V2"/>
<comment type="caution">
    <text evidence="1">The sequence shown here is derived from an EMBL/GenBank/DDBJ whole genome shotgun (WGS) entry which is preliminary data.</text>
</comment>
<organism evidence="1 2">
    <name type="scientific">Dreissena polymorpha</name>
    <name type="common">Zebra mussel</name>
    <name type="synonym">Mytilus polymorpha</name>
    <dbReference type="NCBI Taxonomy" id="45954"/>
    <lineage>
        <taxon>Eukaryota</taxon>
        <taxon>Metazoa</taxon>
        <taxon>Spiralia</taxon>
        <taxon>Lophotrochozoa</taxon>
        <taxon>Mollusca</taxon>
        <taxon>Bivalvia</taxon>
        <taxon>Autobranchia</taxon>
        <taxon>Heteroconchia</taxon>
        <taxon>Euheterodonta</taxon>
        <taxon>Imparidentia</taxon>
        <taxon>Neoheterodontei</taxon>
        <taxon>Myida</taxon>
        <taxon>Dreissenoidea</taxon>
        <taxon>Dreissenidae</taxon>
        <taxon>Dreissena</taxon>
    </lineage>
</organism>
<evidence type="ECO:0000313" key="2">
    <source>
        <dbReference type="Proteomes" id="UP000828390"/>
    </source>
</evidence>
<reference evidence="1" key="2">
    <citation type="submission" date="2020-11" db="EMBL/GenBank/DDBJ databases">
        <authorList>
            <person name="McCartney M.A."/>
            <person name="Auch B."/>
            <person name="Kono T."/>
            <person name="Mallez S."/>
            <person name="Becker A."/>
            <person name="Gohl D.M."/>
            <person name="Silverstein K.A.T."/>
            <person name="Koren S."/>
            <person name="Bechman K.B."/>
            <person name="Herman A."/>
            <person name="Abrahante J.E."/>
            <person name="Garbe J."/>
        </authorList>
    </citation>
    <scope>NUCLEOTIDE SEQUENCE</scope>
    <source>
        <strain evidence="1">Duluth1</strain>
        <tissue evidence="1">Whole animal</tissue>
    </source>
</reference>
<gene>
    <name evidence="1" type="ORF">DPMN_094429</name>
</gene>
<evidence type="ECO:0000313" key="1">
    <source>
        <dbReference type="EMBL" id="KAH3851942.1"/>
    </source>
</evidence>
<proteinExistence type="predicted"/>